<sequence>MGYFDIFIGGILCIGIISGLMRGLVRQIGSLASLVLAIVGSYLFGNFTETLLIGLFDVPLSISHSLAYLLTFLVIYLVGRLIAYFCLRVVRWVQLGFLDRLAGAVFSVFKYVLIISIFINIYEFIDRDSHWMSKSKKENSYFYACVREVAPTLFSLAVSGK</sequence>
<organism evidence="6 7">
    <name type="scientific">Coprobacter tertius</name>
    <dbReference type="NCBI Taxonomy" id="2944915"/>
    <lineage>
        <taxon>Bacteria</taxon>
        <taxon>Pseudomonadati</taxon>
        <taxon>Bacteroidota</taxon>
        <taxon>Bacteroidia</taxon>
        <taxon>Bacteroidales</taxon>
        <taxon>Barnesiellaceae</taxon>
        <taxon>Coprobacter</taxon>
    </lineage>
</organism>
<dbReference type="InterPro" id="IPR003825">
    <property type="entry name" value="Colicin-V_CvpA"/>
</dbReference>
<evidence type="ECO:0000256" key="1">
    <source>
        <dbReference type="ARBA" id="ARBA00004141"/>
    </source>
</evidence>
<dbReference type="RefSeq" id="WP_255027916.1">
    <property type="nucleotide sequence ID" value="NZ_JANDHW010000011.1"/>
</dbReference>
<feature type="transmembrane region" description="Helical" evidence="5">
    <location>
        <begin position="32"/>
        <end position="56"/>
    </location>
</feature>
<evidence type="ECO:0000256" key="2">
    <source>
        <dbReference type="ARBA" id="ARBA00022692"/>
    </source>
</evidence>
<comment type="caution">
    <text evidence="6">The sequence shown here is derived from an EMBL/GenBank/DDBJ whole genome shotgun (WGS) entry which is preliminary data.</text>
</comment>
<dbReference type="PANTHER" id="PTHR37306:SF1">
    <property type="entry name" value="COLICIN V PRODUCTION PROTEIN"/>
    <property type="match status" value="1"/>
</dbReference>
<feature type="transmembrane region" description="Helical" evidence="5">
    <location>
        <begin position="68"/>
        <end position="89"/>
    </location>
</feature>
<dbReference type="EMBL" id="JANDHW010000011">
    <property type="protein sequence ID" value="MCP9612589.1"/>
    <property type="molecule type" value="Genomic_DNA"/>
</dbReference>
<reference evidence="6 7" key="1">
    <citation type="submission" date="2022-07" db="EMBL/GenBank/DDBJ databases">
        <title>Fecal culturing of patients with breast cancer.</title>
        <authorList>
            <person name="Teng N.M.Y."/>
            <person name="Kiu R."/>
            <person name="Evans R."/>
            <person name="Baker D.J."/>
            <person name="Zenner C."/>
            <person name="Robinson S.D."/>
            <person name="Hall L.J."/>
        </authorList>
    </citation>
    <scope>NUCLEOTIDE SEQUENCE [LARGE SCALE GENOMIC DNA]</scope>
    <source>
        <strain evidence="6 7">LH1063</strain>
    </source>
</reference>
<feature type="transmembrane region" description="Helical" evidence="5">
    <location>
        <begin position="6"/>
        <end position="25"/>
    </location>
</feature>
<protein>
    <submittedName>
        <fullName evidence="6">CvpA family protein</fullName>
    </submittedName>
</protein>
<evidence type="ECO:0000256" key="3">
    <source>
        <dbReference type="ARBA" id="ARBA00022989"/>
    </source>
</evidence>
<keyword evidence="3 5" id="KW-1133">Transmembrane helix</keyword>
<feature type="transmembrane region" description="Helical" evidence="5">
    <location>
        <begin position="101"/>
        <end position="121"/>
    </location>
</feature>
<dbReference type="Proteomes" id="UP001205603">
    <property type="component" value="Unassembled WGS sequence"/>
</dbReference>
<evidence type="ECO:0000313" key="6">
    <source>
        <dbReference type="EMBL" id="MCP9612589.1"/>
    </source>
</evidence>
<gene>
    <name evidence="6" type="ORF">NMU02_10840</name>
</gene>
<comment type="subcellular location">
    <subcellularLocation>
        <location evidence="1">Membrane</location>
        <topology evidence="1">Multi-pass membrane protein</topology>
    </subcellularLocation>
</comment>
<accession>A0ABT1MIY6</accession>
<keyword evidence="4 5" id="KW-0472">Membrane</keyword>
<dbReference type="PANTHER" id="PTHR37306">
    <property type="entry name" value="COLICIN V PRODUCTION PROTEIN"/>
    <property type="match status" value="1"/>
</dbReference>
<name>A0ABT1MIY6_9BACT</name>
<evidence type="ECO:0000256" key="5">
    <source>
        <dbReference type="SAM" id="Phobius"/>
    </source>
</evidence>
<dbReference type="Pfam" id="PF02674">
    <property type="entry name" value="Colicin_V"/>
    <property type="match status" value="1"/>
</dbReference>
<proteinExistence type="predicted"/>
<evidence type="ECO:0000256" key="4">
    <source>
        <dbReference type="ARBA" id="ARBA00023136"/>
    </source>
</evidence>
<evidence type="ECO:0000313" key="7">
    <source>
        <dbReference type="Proteomes" id="UP001205603"/>
    </source>
</evidence>
<keyword evidence="2 5" id="KW-0812">Transmembrane</keyword>
<keyword evidence="7" id="KW-1185">Reference proteome</keyword>